<protein>
    <submittedName>
        <fullName evidence="1">Lipoprotein</fullName>
    </submittedName>
</protein>
<keyword evidence="1" id="KW-0449">Lipoprotein</keyword>
<dbReference type="Pfam" id="PF05643">
    <property type="entry name" value="GNA1162-like"/>
    <property type="match status" value="1"/>
</dbReference>
<gene>
    <name evidence="1" type="ORF">NCTC11938_03282</name>
</gene>
<accession>A0A379GDN0</accession>
<evidence type="ECO:0000313" key="1">
    <source>
        <dbReference type="EMBL" id="SUC38991.1"/>
    </source>
</evidence>
<name>A0A379GDN0_PROMI</name>
<dbReference type="AlphaFoldDB" id="A0A379GDN0"/>
<evidence type="ECO:0000313" key="2">
    <source>
        <dbReference type="Proteomes" id="UP000254191"/>
    </source>
</evidence>
<organism evidence="1 2">
    <name type="scientific">Proteus mirabilis</name>
    <dbReference type="NCBI Taxonomy" id="584"/>
    <lineage>
        <taxon>Bacteria</taxon>
        <taxon>Pseudomonadati</taxon>
        <taxon>Pseudomonadota</taxon>
        <taxon>Gammaproteobacteria</taxon>
        <taxon>Enterobacterales</taxon>
        <taxon>Morganellaceae</taxon>
        <taxon>Proteus</taxon>
    </lineage>
</organism>
<dbReference type="InterPro" id="IPR008517">
    <property type="entry name" value="GNA1162-like"/>
</dbReference>
<sequence length="52" mass="5487">MLVSAVVTQIVDTIADKSHEIAGVASVRLLSAGHANGILYGPRSPHYEKEGQ</sequence>
<dbReference type="Proteomes" id="UP000254191">
    <property type="component" value="Unassembled WGS sequence"/>
</dbReference>
<dbReference type="EMBL" id="UGTS01000005">
    <property type="protein sequence ID" value="SUC38991.1"/>
    <property type="molecule type" value="Genomic_DNA"/>
</dbReference>
<reference evidence="1 2" key="1">
    <citation type="submission" date="2018-06" db="EMBL/GenBank/DDBJ databases">
        <authorList>
            <consortium name="Pathogen Informatics"/>
            <person name="Doyle S."/>
        </authorList>
    </citation>
    <scope>NUCLEOTIDE SEQUENCE [LARGE SCALE GENOMIC DNA]</scope>
    <source>
        <strain evidence="1 2">NCTC11938</strain>
    </source>
</reference>
<proteinExistence type="predicted"/>